<reference evidence="1" key="1">
    <citation type="submission" date="2017-12" db="EMBL/GenBank/DDBJ databases">
        <authorList>
            <person name="Thomas-White K."/>
            <person name="Wolfe A.J."/>
        </authorList>
    </citation>
    <scope>NUCLEOTIDE SEQUENCE</scope>
    <source>
        <strain evidence="1">UMB0043</strain>
    </source>
</reference>
<accession>A0ABU9UKH8</accession>
<sequence>MAKEISAKEAEERWLQEVLDAAPPIPADVAAEICARINAA</sequence>
<dbReference type="RefSeq" id="WP_257964766.1">
    <property type="nucleotide sequence ID" value="NZ_PKHR02000020.1"/>
</dbReference>
<gene>
    <name evidence="1" type="ORF">CYJ44_011040</name>
</gene>
<evidence type="ECO:0000313" key="2">
    <source>
        <dbReference type="Proteomes" id="UP000235104"/>
    </source>
</evidence>
<evidence type="ECO:0008006" key="3">
    <source>
        <dbReference type="Google" id="ProtNLM"/>
    </source>
</evidence>
<dbReference type="EMBL" id="PKHR02000020">
    <property type="protein sequence ID" value="MEM5986685.1"/>
    <property type="molecule type" value="Genomic_DNA"/>
</dbReference>
<organism evidence="1 2">
    <name type="scientific">Corynebacterium hesseae</name>
    <dbReference type="NCBI Taxonomy" id="2913502"/>
    <lineage>
        <taxon>Bacteria</taxon>
        <taxon>Bacillati</taxon>
        <taxon>Actinomycetota</taxon>
        <taxon>Actinomycetes</taxon>
        <taxon>Mycobacteriales</taxon>
        <taxon>Corynebacteriaceae</taxon>
        <taxon>Corynebacterium</taxon>
    </lineage>
</organism>
<name>A0ABU9UKH8_9CORY</name>
<protein>
    <recommendedName>
        <fullName evidence="3">Addiction module antitoxin RelB</fullName>
    </recommendedName>
</protein>
<evidence type="ECO:0000313" key="1">
    <source>
        <dbReference type="EMBL" id="MEM5986685.1"/>
    </source>
</evidence>
<comment type="caution">
    <text evidence="1">The sequence shown here is derived from an EMBL/GenBank/DDBJ whole genome shotgun (WGS) entry which is preliminary data.</text>
</comment>
<keyword evidence="2" id="KW-1185">Reference proteome</keyword>
<proteinExistence type="predicted"/>
<dbReference type="Proteomes" id="UP000235104">
    <property type="component" value="Unassembled WGS sequence"/>
</dbReference>